<keyword evidence="2" id="KW-1133">Transmembrane helix</keyword>
<dbReference type="STRING" id="897.B2D07_01405"/>
<dbReference type="PANTHER" id="PTHR42730:SF1">
    <property type="entry name" value="2-OXOGLUTARATE SYNTHASE SUBUNIT KORC"/>
    <property type="match status" value="1"/>
</dbReference>
<feature type="transmembrane region" description="Helical" evidence="2">
    <location>
        <begin position="130"/>
        <end position="149"/>
    </location>
</feature>
<dbReference type="eggNOG" id="COG1014">
    <property type="taxonomic scope" value="Bacteria"/>
</dbReference>
<keyword evidence="2" id="KW-0472">Membrane</keyword>
<dbReference type="PATRIC" id="fig|1121405.3.peg.1916"/>
<dbReference type="Gene3D" id="3.40.920.10">
    <property type="entry name" value="Pyruvate-ferredoxin oxidoreductase, PFOR, domain III"/>
    <property type="match status" value="1"/>
</dbReference>
<dbReference type="PANTHER" id="PTHR42730">
    <property type="entry name" value="2-OXOGLUTARATE SYNTHASE SUBUNIT KORC"/>
    <property type="match status" value="1"/>
</dbReference>
<dbReference type="AlphaFoldDB" id="S7TVI3"/>
<protein>
    <submittedName>
        <fullName evidence="4">Pyruvate/ketoisovalerate oxidoreductase</fullName>
    </submittedName>
</protein>
<dbReference type="InterPro" id="IPR052554">
    <property type="entry name" value="2-oxoglutarate_synth_KorC"/>
</dbReference>
<reference evidence="4 5" key="1">
    <citation type="journal article" date="2013" name="Genome Announc.">
        <title>Draft genome sequences for three mercury-methylating, sulfate-reducing bacteria.</title>
        <authorList>
            <person name="Brown S.D."/>
            <person name="Hurt R.A.Jr."/>
            <person name="Gilmour C.C."/>
            <person name="Elias D.A."/>
        </authorList>
    </citation>
    <scope>NUCLEOTIDE SEQUENCE [LARGE SCALE GENOMIC DNA]</scope>
    <source>
        <strain evidence="4 5">DSM 2059</strain>
    </source>
</reference>
<dbReference type="SUPFAM" id="SSF53323">
    <property type="entry name" value="Pyruvate-ferredoxin oxidoreductase, PFOR, domain III"/>
    <property type="match status" value="1"/>
</dbReference>
<proteinExistence type="predicted"/>
<dbReference type="InterPro" id="IPR019752">
    <property type="entry name" value="Pyrv/ketoisovalerate_OxRed_cat"/>
</dbReference>
<dbReference type="EMBL" id="ATHJ01000081">
    <property type="protein sequence ID" value="EPR40745.1"/>
    <property type="molecule type" value="Genomic_DNA"/>
</dbReference>
<evidence type="ECO:0000313" key="4">
    <source>
        <dbReference type="EMBL" id="EPR40745.1"/>
    </source>
</evidence>
<comment type="caution">
    <text evidence="4">The sequence shown here is derived from an EMBL/GenBank/DDBJ whole genome shotgun (WGS) entry which is preliminary data.</text>
</comment>
<dbReference type="OrthoDB" id="9789125at2"/>
<keyword evidence="5" id="KW-1185">Reference proteome</keyword>
<keyword evidence="1" id="KW-0560">Oxidoreductase</keyword>
<accession>S7TVI3</accession>
<organism evidence="4 5">
    <name type="scientific">Desulfococcus multivorans DSM 2059</name>
    <dbReference type="NCBI Taxonomy" id="1121405"/>
    <lineage>
        <taxon>Bacteria</taxon>
        <taxon>Pseudomonadati</taxon>
        <taxon>Thermodesulfobacteriota</taxon>
        <taxon>Desulfobacteria</taxon>
        <taxon>Desulfobacterales</taxon>
        <taxon>Desulfococcaceae</taxon>
        <taxon>Desulfococcus</taxon>
    </lineage>
</organism>
<dbReference type="RefSeq" id="WP_020876772.1">
    <property type="nucleotide sequence ID" value="NZ_ATHJ01000081.1"/>
</dbReference>
<dbReference type="InterPro" id="IPR002869">
    <property type="entry name" value="Pyrv_flavodox_OxRed_cen"/>
</dbReference>
<sequence length="201" mass="21308">MARKDIKRQEVIVTGFGGQGIVLAGRILGMAAALGDHRESTLVQSYGPESRGGACCAQVIISDAVIQYPYIEAPDILICMSQSAYEKYRTALKPSGRLLTDKDLVAPGGDRPEVFSIPATRMAEELGRKMMANIIMMGFATAVTGVVSLDAMKTAVTASVPKGTEEMNLAAFVKGFDYGASTLKGREKKKSGTAGRIGAVR</sequence>
<gene>
    <name evidence="4" type="ORF">dsmv_2341</name>
</gene>
<evidence type="ECO:0000256" key="2">
    <source>
        <dbReference type="SAM" id="Phobius"/>
    </source>
</evidence>
<evidence type="ECO:0000259" key="3">
    <source>
        <dbReference type="Pfam" id="PF01558"/>
    </source>
</evidence>
<dbReference type="Pfam" id="PF01558">
    <property type="entry name" value="POR"/>
    <property type="match status" value="1"/>
</dbReference>
<feature type="domain" description="Pyruvate/ketoisovalerate oxidoreductase catalytic" evidence="3">
    <location>
        <begin position="17"/>
        <end position="176"/>
    </location>
</feature>
<name>S7TVI3_DESML</name>
<evidence type="ECO:0000313" key="5">
    <source>
        <dbReference type="Proteomes" id="UP000014977"/>
    </source>
</evidence>
<dbReference type="GO" id="GO:0016903">
    <property type="term" value="F:oxidoreductase activity, acting on the aldehyde or oxo group of donors"/>
    <property type="evidence" value="ECO:0007669"/>
    <property type="project" value="InterPro"/>
</dbReference>
<evidence type="ECO:0000256" key="1">
    <source>
        <dbReference type="ARBA" id="ARBA00023002"/>
    </source>
</evidence>
<keyword evidence="2" id="KW-0812">Transmembrane</keyword>
<dbReference type="Proteomes" id="UP000014977">
    <property type="component" value="Unassembled WGS sequence"/>
</dbReference>
<keyword evidence="4" id="KW-0670">Pyruvate</keyword>